<sequence>MGWKGTQHSSCERVIFLLPSASASQAASGWSATALRCFNLLGKSSSKSVSKEHAHATTAMAEPAYTIPAFRQRSADEIEEYQRVSTNVGKGLAVIQEEISRIRISTKAHVESLAMQREVKDMMYTKVISLDEIPKLPDFVVALRPHTVWEKTPVKLFCTVQGNPRPIVKWYKGGAPVDPLSAPGKYRIENKYGVHSLIISRCAVSDTAEYSAVATNPHGTTTSKATVTVKRPSGAGASCQLDIVPHLTEIHPSKLEVSLLDKFSVSFGVEGNSISLVCTMVVVPDLPNVPPHAEWYRDDNLLKQGKLAEMSVGGGAARLKLPHLAKDDEGLYTLRIFTKDGTAEHSAYLFVADSAPSAAGAPGAPMSVKAYDVNADYILVAWKPPNSVNEAAITGYFVDRCEAGSDHWVQCNDAPVKVCKYPVHDLKVGHSYHFRVRTVNSVGVSKPSRKSDKVTALDPAESERLQVIKIEGKYDIVIKDDDLEGYVTLPGEPTDVHASEIFKSYVVLSWKPPSPRGRAPLWYVVEKCLAGTGAWQRINTAVKLHSPRYPVFDLQDGQKYQFRVYSVNMYGSSEASEPSEPILKVDEYGTELQIGAPSAPGQVIATRNTKSSVFVQWDPPKHPNNLVGYYIDGRVVGSKDWFPCNNKPFKHTRFVVHGLTMGETYVFRVQAVNVFGLSDESQESTPITAEPALGGGFQYATPSAPHGITMLSCDGSSMTLAWKSPKHCGGSKIKAYYVDRRNVDNMIWKEVNLTGFKERTCTVEHLTEGSFYEFKIQAANMAGVGVASVPSAAMKCEAWTMEEPGPAYDLSFSEVRGHSLVLLWKAPVYTGASAVTGYMVEMAKKGSKEFVSLTHEAVNHRYLHVKSLEEGQSYVFKVRAVNGNGVGKASQLSEPVCAKALPGTKEIVAGVDEETGDIYLSLEACEISETSKFVWSKNYKPIGECPRVSVTGEGKHSRLTFTHPDKDDLGKYSVVLTDTDGVSASHTLTEDALNTMLELSHAIRHPVIPLKHGLNYEILEKGHVRFWLQAFKLSPSVSYRFIVNNKEVTSGEGHKISHDAATGIIQMTVDHFTRANEGTYTVQIHDGKAKAQTSLVLVGDVFKAALKEAEFQRKEHIRKQGPHFSEYVYFTVTEDCTLMLECKVANVKKETSFHWYKEDEELVPETPPNVMSGVCSIAIPLFSRKDHGIFKAVLSDDRGKDTSVLDITGQVFDDIINALAKVAGASASELVLQCTPEGIRLQCYMSYYTEEMKTVWKHKESKIASSEKMRIGGTAEMAWMQICDPSDKEKGHYTIEISDGEKTHTRTFDLSGQAYTDAYEEYLRLKAAAFAEKNRGRVVGGLPDVVTIMEEKSLSLTCTVWGEPTPEVTWFKNEQEVASTEHTKIMFDGGKFASLVINKVSPEDSGKYSINVRNKYGGEFVEITVSVYKHGEKIPEPKLGHPKTQSATPVPPKSPAPSHKALSPTPPKSHTPASMKSPTPASTPVPKSPTPTPKSHTPVPKSPTPTPKSHTPIPKSPTPSRGVKSPTPPRFMKSPTPPRK</sequence>
<dbReference type="FunFam" id="2.60.40.10:FF:000670">
    <property type="entry name" value="Myomesin 2"/>
    <property type="match status" value="1"/>
</dbReference>
<dbReference type="PRINTS" id="PR00014">
    <property type="entry name" value="FNTYPEIII"/>
</dbReference>
<dbReference type="InterPro" id="IPR036179">
    <property type="entry name" value="Ig-like_dom_sf"/>
</dbReference>
<dbReference type="InterPro" id="IPR003961">
    <property type="entry name" value="FN3_dom"/>
</dbReference>
<dbReference type="FunFam" id="2.60.40.10:FF:000124">
    <property type="entry name" value="Myomesin 1"/>
    <property type="match status" value="1"/>
</dbReference>
<feature type="domain" description="Ig-like" evidence="5">
    <location>
        <begin position="137"/>
        <end position="228"/>
    </location>
</feature>
<dbReference type="FunFam" id="2.60.40.10:FF:000192">
    <property type="entry name" value="Myomesin 1"/>
    <property type="match status" value="1"/>
</dbReference>
<keyword evidence="2" id="KW-0514">Muscle protein</keyword>
<dbReference type="SMART" id="SM00408">
    <property type="entry name" value="IGc2"/>
    <property type="match status" value="3"/>
</dbReference>
<dbReference type="InterPro" id="IPR036116">
    <property type="entry name" value="FN3_sf"/>
</dbReference>
<feature type="domain" description="Fibronectin type-III" evidence="6">
    <location>
        <begin position="492"/>
        <end position="588"/>
    </location>
</feature>
<dbReference type="FunFam" id="2.60.40.10:FF:000233">
    <property type="entry name" value="Myomesin 1"/>
    <property type="match status" value="1"/>
</dbReference>
<dbReference type="FunFam" id="2.60.40.10:FF:000069">
    <property type="entry name" value="Alpha-protein kinase 3"/>
    <property type="match status" value="1"/>
</dbReference>
<feature type="domain" description="Fibronectin type-III" evidence="6">
    <location>
        <begin position="806"/>
        <end position="903"/>
    </location>
</feature>
<dbReference type="CDD" id="cd00096">
    <property type="entry name" value="Ig"/>
    <property type="match status" value="1"/>
</dbReference>
<evidence type="ECO:0000313" key="7">
    <source>
        <dbReference type="EMBL" id="CAK6975674.1"/>
    </source>
</evidence>
<feature type="region of interest" description="Disordered" evidence="4">
    <location>
        <begin position="1434"/>
        <end position="1540"/>
    </location>
</feature>
<dbReference type="FunFam" id="2.60.40.10:FF:000197">
    <property type="entry name" value="Myomesin 1"/>
    <property type="match status" value="1"/>
</dbReference>
<feature type="domain" description="Ig-like" evidence="5">
    <location>
        <begin position="252"/>
        <end position="350"/>
    </location>
</feature>
<dbReference type="CDD" id="cd00063">
    <property type="entry name" value="FN3"/>
    <property type="match status" value="5"/>
</dbReference>
<dbReference type="InterPro" id="IPR007110">
    <property type="entry name" value="Ig-like_dom"/>
</dbReference>
<dbReference type="SMART" id="SM00409">
    <property type="entry name" value="IG"/>
    <property type="match status" value="4"/>
</dbReference>
<dbReference type="SUPFAM" id="SSF48726">
    <property type="entry name" value="Immunoglobulin"/>
    <property type="match status" value="6"/>
</dbReference>
<dbReference type="FunFam" id="2.60.40.10:FF:000222">
    <property type="entry name" value="Myomesin 1"/>
    <property type="match status" value="1"/>
</dbReference>
<dbReference type="PANTHER" id="PTHR13817:SF22">
    <property type="entry name" value="MYOMESIN-2"/>
    <property type="match status" value="1"/>
</dbReference>
<evidence type="ECO:0000256" key="2">
    <source>
        <dbReference type="ARBA" id="ARBA00023179"/>
    </source>
</evidence>
<keyword evidence="3" id="KW-0393">Immunoglobulin domain</keyword>
<dbReference type="InterPro" id="IPR050964">
    <property type="entry name" value="Striated_Muscle_Regulatory"/>
</dbReference>
<dbReference type="InterPro" id="IPR013098">
    <property type="entry name" value="Ig_I-set"/>
</dbReference>
<dbReference type="EMBL" id="CAWUFR010000310">
    <property type="protein sequence ID" value="CAK6975674.1"/>
    <property type="molecule type" value="Genomic_DNA"/>
</dbReference>
<evidence type="ECO:0000256" key="1">
    <source>
        <dbReference type="ARBA" id="ARBA00022737"/>
    </source>
</evidence>
<keyword evidence="1" id="KW-0677">Repeat</keyword>
<keyword evidence="8" id="KW-1185">Reference proteome</keyword>
<dbReference type="PRINTS" id="PR01217">
    <property type="entry name" value="PRICHEXTENSN"/>
</dbReference>
<evidence type="ECO:0000313" key="8">
    <source>
        <dbReference type="Proteomes" id="UP001314229"/>
    </source>
</evidence>
<evidence type="ECO:0000256" key="4">
    <source>
        <dbReference type="SAM" id="MobiDB-lite"/>
    </source>
</evidence>
<dbReference type="FunFam" id="2.60.40.10:FF:000179">
    <property type="entry name" value="Myomesin 2"/>
    <property type="match status" value="1"/>
</dbReference>
<feature type="domain" description="Fibronectin type-III" evidence="6">
    <location>
        <begin position="599"/>
        <end position="692"/>
    </location>
</feature>
<evidence type="ECO:0000259" key="6">
    <source>
        <dbReference type="PROSITE" id="PS50853"/>
    </source>
</evidence>
<evidence type="ECO:0000256" key="3">
    <source>
        <dbReference type="ARBA" id="ARBA00023319"/>
    </source>
</evidence>
<dbReference type="SMART" id="SM00060">
    <property type="entry name" value="FN3"/>
    <property type="match status" value="5"/>
</dbReference>
<feature type="compositionally biased region" description="Pro residues" evidence="4">
    <location>
        <begin position="1481"/>
        <end position="1492"/>
    </location>
</feature>
<dbReference type="PROSITE" id="PS50853">
    <property type="entry name" value="FN3"/>
    <property type="match status" value="5"/>
</dbReference>
<accession>A0AAV1PXQ9</accession>
<dbReference type="InterPro" id="IPR013783">
    <property type="entry name" value="Ig-like_fold"/>
</dbReference>
<feature type="domain" description="Ig-like" evidence="5">
    <location>
        <begin position="1343"/>
        <end position="1426"/>
    </location>
</feature>
<dbReference type="SUPFAM" id="SSF49265">
    <property type="entry name" value="Fibronectin type III"/>
    <property type="match status" value="3"/>
</dbReference>
<protein>
    <submittedName>
        <fullName evidence="7">LOW QUALITY PROTEIN: M-protein, striated muscle</fullName>
    </submittedName>
</protein>
<dbReference type="CDD" id="cd20951">
    <property type="entry name" value="IgI_titin_I1-like"/>
    <property type="match status" value="1"/>
</dbReference>
<dbReference type="FunFam" id="2.60.40.10:FF:000134">
    <property type="entry name" value="Myomesin 1"/>
    <property type="match status" value="1"/>
</dbReference>
<organism evidence="7 8">
    <name type="scientific">Scomber scombrus</name>
    <name type="common">Atlantic mackerel</name>
    <name type="synonym">Scomber vernalis</name>
    <dbReference type="NCBI Taxonomy" id="13677"/>
    <lineage>
        <taxon>Eukaryota</taxon>
        <taxon>Metazoa</taxon>
        <taxon>Chordata</taxon>
        <taxon>Craniata</taxon>
        <taxon>Vertebrata</taxon>
        <taxon>Euteleostomi</taxon>
        <taxon>Actinopterygii</taxon>
        <taxon>Neopterygii</taxon>
        <taxon>Teleostei</taxon>
        <taxon>Neoteleostei</taxon>
        <taxon>Acanthomorphata</taxon>
        <taxon>Pelagiaria</taxon>
        <taxon>Scombriformes</taxon>
        <taxon>Scombridae</taxon>
        <taxon>Scomber</taxon>
    </lineage>
</organism>
<dbReference type="InterPro" id="IPR003598">
    <property type="entry name" value="Ig_sub2"/>
</dbReference>
<dbReference type="PANTHER" id="PTHR13817">
    <property type="entry name" value="TITIN"/>
    <property type="match status" value="1"/>
</dbReference>
<dbReference type="FunFam" id="2.60.40.10:FF:000029">
    <property type="entry name" value="Myomesin 1"/>
    <property type="match status" value="3"/>
</dbReference>
<dbReference type="Pfam" id="PF00041">
    <property type="entry name" value="fn3"/>
    <property type="match status" value="5"/>
</dbReference>
<gene>
    <name evidence="7" type="ORF">FSCOSCO3_A022937</name>
</gene>
<comment type="caution">
    <text evidence="7">The sequence shown here is derived from an EMBL/GenBank/DDBJ whole genome shotgun (WGS) entry which is preliminary data.</text>
</comment>
<dbReference type="Pfam" id="PF07679">
    <property type="entry name" value="I-set"/>
    <property type="match status" value="3"/>
</dbReference>
<reference evidence="7 8" key="1">
    <citation type="submission" date="2024-01" db="EMBL/GenBank/DDBJ databases">
        <authorList>
            <person name="Alioto T."/>
            <person name="Alioto T."/>
            <person name="Gomez Garrido J."/>
        </authorList>
    </citation>
    <scope>NUCLEOTIDE SEQUENCE [LARGE SCALE GENOMIC DNA]</scope>
</reference>
<proteinExistence type="predicted"/>
<dbReference type="InterPro" id="IPR003599">
    <property type="entry name" value="Ig_sub"/>
</dbReference>
<dbReference type="PROSITE" id="PS50835">
    <property type="entry name" value="IG_LIKE"/>
    <property type="match status" value="4"/>
</dbReference>
<feature type="domain" description="Fibronectin type-III" evidence="6">
    <location>
        <begin position="364"/>
        <end position="459"/>
    </location>
</feature>
<feature type="domain" description="Ig-like" evidence="5">
    <location>
        <begin position="1122"/>
        <end position="1208"/>
    </location>
</feature>
<dbReference type="Proteomes" id="UP001314229">
    <property type="component" value="Unassembled WGS sequence"/>
</dbReference>
<name>A0AAV1PXQ9_SCOSC</name>
<dbReference type="GO" id="GO:0005198">
    <property type="term" value="F:structural molecule activity"/>
    <property type="evidence" value="ECO:0007669"/>
    <property type="project" value="UniProtKB-ARBA"/>
</dbReference>
<feature type="domain" description="Fibronectin type-III" evidence="6">
    <location>
        <begin position="701"/>
        <end position="798"/>
    </location>
</feature>
<evidence type="ECO:0000259" key="5">
    <source>
        <dbReference type="PROSITE" id="PS50835"/>
    </source>
</evidence>
<dbReference type="Gene3D" id="2.60.40.10">
    <property type="entry name" value="Immunoglobulins"/>
    <property type="match status" value="12"/>
</dbReference>